<comment type="caution">
    <text evidence="1">The sequence shown here is derived from an EMBL/GenBank/DDBJ whole genome shotgun (WGS) entry which is preliminary data.</text>
</comment>
<dbReference type="InterPro" id="IPR036736">
    <property type="entry name" value="ACP-like_sf"/>
</dbReference>
<evidence type="ECO:0000313" key="1">
    <source>
        <dbReference type="EMBL" id="MBB2893257.1"/>
    </source>
</evidence>
<dbReference type="SUPFAM" id="SSF52777">
    <property type="entry name" value="CoA-dependent acyltransferases"/>
    <property type="match status" value="4"/>
</dbReference>
<dbReference type="InterPro" id="IPR023213">
    <property type="entry name" value="CAT-like_dom_sf"/>
</dbReference>
<dbReference type="AlphaFoldDB" id="A0A839N7L6"/>
<keyword evidence="2" id="KW-1185">Reference proteome</keyword>
<dbReference type="Gene3D" id="3.30.559.10">
    <property type="entry name" value="Chloramphenicol acetyltransferase-like domain"/>
    <property type="match status" value="2"/>
</dbReference>
<sequence length="842" mass="91466">MADIVRAADQGWARLQGLLGPADVELLRAEQRGGDFGMFVELHVAPEVFGVCRQALAQTLEAWPSLQARIVADDGGFVAVHDPVREVTELEHAASLRGFTILAARGQRLLHYHLDPERCVLELLGHHVALDADSLRELVQDLDRALVAAPLPHQPEWPWESRHGHVVLPEVPSLASARYPQPGEHTQLPLDRDRVERVDALAHRCGTTPFAVFWAAGARLGSALKEPSDAGPSLGAVVSDRTVRGLGRSGNATRHLSVALAAVVDTETEVRARYEEFVRTWGGRAEPSTGDPQELLISMSGLPDTDGLTAITGVDLGPYVVKFARHVQLQAHDGQIRLECYDQRGGARLLERYLEHLDALLDRRALEAPAPVVPAPVPCREGGTTRQDTDGPLDRILHAAPGTDLRDLRISSFDVLTVLDALADEHGIRVGVEDFYRWEVAADVQQLVQRPQAPADDQLTAHPSAAPPHASAAVTLPHLNDIFIDAYRRGDDDPYEVEFAYRLDVTSRDLHTTTAVVQRVVDHHQMLSARISFGRGGVMFLPGAPLRVRSVRARGWEDVRDRRPLRLRAAGQHLADLAVAEVNRRTWLYLKLHHLLIDDAGLQLLLADVARGLRGEELSGRSDWNALAAGLDRGAQAARRVWDAAPIDTAEFPPAGRTPTAGGQFHQSVLDLSGGTLGLELPGVLGPITQALSDFTGRDRGTFGSVHHGRTIPGSAHAVGSFARVLPIQYDRHDGAVLERSIRRVLQGQAATAGDTGWPNGTAFPIAFQILRVRPLSTGHAERVEFGGRTKFGILLTIVDGGDDQVLEVTVAADVYTPPELRELTAALCAHLPGCRPTVRAA</sequence>
<dbReference type="GO" id="GO:0044550">
    <property type="term" value="P:secondary metabolite biosynthetic process"/>
    <property type="evidence" value="ECO:0007669"/>
    <property type="project" value="TreeGrafter"/>
</dbReference>
<dbReference type="PANTHER" id="PTHR45527">
    <property type="entry name" value="NONRIBOSOMAL PEPTIDE SYNTHETASE"/>
    <property type="match status" value="1"/>
</dbReference>
<gene>
    <name evidence="1" type="ORF">FHU39_003275</name>
</gene>
<dbReference type="Gene3D" id="3.30.559.30">
    <property type="entry name" value="Nonribosomal peptide synthetase, condensation domain"/>
    <property type="match status" value="1"/>
</dbReference>
<proteinExistence type="predicted"/>
<dbReference type="Proteomes" id="UP000559182">
    <property type="component" value="Unassembled WGS sequence"/>
</dbReference>
<reference evidence="1 2" key="1">
    <citation type="submission" date="2020-08" db="EMBL/GenBank/DDBJ databases">
        <title>Sequencing the genomes of 1000 actinobacteria strains.</title>
        <authorList>
            <person name="Klenk H.-P."/>
        </authorList>
    </citation>
    <scope>NUCLEOTIDE SEQUENCE [LARGE SCALE GENOMIC DNA]</scope>
    <source>
        <strain evidence="1 2">DSM 105369</strain>
    </source>
</reference>
<protein>
    <recommendedName>
        <fullName evidence="3">Condensation domain-containing protein</fullName>
    </recommendedName>
</protein>
<dbReference type="GO" id="GO:0005737">
    <property type="term" value="C:cytoplasm"/>
    <property type="evidence" value="ECO:0007669"/>
    <property type="project" value="TreeGrafter"/>
</dbReference>
<evidence type="ECO:0008006" key="3">
    <source>
        <dbReference type="Google" id="ProtNLM"/>
    </source>
</evidence>
<evidence type="ECO:0000313" key="2">
    <source>
        <dbReference type="Proteomes" id="UP000559182"/>
    </source>
</evidence>
<dbReference type="GO" id="GO:0031177">
    <property type="term" value="F:phosphopantetheine binding"/>
    <property type="evidence" value="ECO:0007669"/>
    <property type="project" value="TreeGrafter"/>
</dbReference>
<accession>A0A839N7L6</accession>
<dbReference type="EMBL" id="JACHVQ010000002">
    <property type="protein sequence ID" value="MBB2893257.1"/>
    <property type="molecule type" value="Genomic_DNA"/>
</dbReference>
<dbReference type="SUPFAM" id="SSF47336">
    <property type="entry name" value="ACP-like"/>
    <property type="match status" value="1"/>
</dbReference>
<name>A0A839N7L6_9MICO</name>
<dbReference type="RefSeq" id="WP_183321595.1">
    <property type="nucleotide sequence ID" value="NZ_JACHVQ010000002.1"/>
</dbReference>
<organism evidence="1 2">
    <name type="scientific">Flexivirga oryzae</name>
    <dbReference type="NCBI Taxonomy" id="1794944"/>
    <lineage>
        <taxon>Bacteria</taxon>
        <taxon>Bacillati</taxon>
        <taxon>Actinomycetota</taxon>
        <taxon>Actinomycetes</taxon>
        <taxon>Micrococcales</taxon>
        <taxon>Dermacoccaceae</taxon>
        <taxon>Flexivirga</taxon>
    </lineage>
</organism>
<dbReference type="GO" id="GO:0043041">
    <property type="term" value="P:amino acid activation for nonribosomal peptide biosynthetic process"/>
    <property type="evidence" value="ECO:0007669"/>
    <property type="project" value="TreeGrafter"/>
</dbReference>
<dbReference type="PANTHER" id="PTHR45527:SF1">
    <property type="entry name" value="FATTY ACID SYNTHASE"/>
    <property type="match status" value="1"/>
</dbReference>